<dbReference type="EMBL" id="RCMI01000716">
    <property type="protein sequence ID" value="KAG2899848.1"/>
    <property type="molecule type" value="Genomic_DNA"/>
</dbReference>
<dbReference type="VEuPathDB" id="FungiDB:PC110_g12389"/>
<proteinExistence type="predicted"/>
<dbReference type="Proteomes" id="UP000697107">
    <property type="component" value="Unassembled WGS sequence"/>
</dbReference>
<dbReference type="Proteomes" id="UP000774804">
    <property type="component" value="Unassembled WGS sequence"/>
</dbReference>
<organism evidence="6 7">
    <name type="scientific">Phytophthora cactorum</name>
    <dbReference type="NCBI Taxonomy" id="29920"/>
    <lineage>
        <taxon>Eukaryota</taxon>
        <taxon>Sar</taxon>
        <taxon>Stramenopiles</taxon>
        <taxon>Oomycota</taxon>
        <taxon>Peronosporomycetes</taxon>
        <taxon>Peronosporales</taxon>
        <taxon>Peronosporaceae</taxon>
        <taxon>Phytophthora</taxon>
    </lineage>
</organism>
<dbReference type="Proteomes" id="UP000251314">
    <property type="component" value="Unassembled WGS sequence"/>
</dbReference>
<gene>
    <name evidence="6" type="ORF">PC110_g12389</name>
    <name evidence="1" type="ORF">PC113_g17059</name>
    <name evidence="2" type="ORF">PC115_g16411</name>
    <name evidence="3" type="ORF">PC117_g18052</name>
    <name evidence="4" type="ORF">PC118_g16823</name>
    <name evidence="5" type="ORF">PC129_g15465</name>
</gene>
<evidence type="ECO:0000313" key="1">
    <source>
        <dbReference type="EMBL" id="KAG2850130.1"/>
    </source>
</evidence>
<reference evidence="1" key="2">
    <citation type="submission" date="2018-10" db="EMBL/GenBank/DDBJ databases">
        <title>Effector identification in a new, highly contiguous assembly of the strawberry crown rot pathogen Phytophthora cactorum.</title>
        <authorList>
            <person name="Armitage A.D."/>
            <person name="Nellist C.F."/>
            <person name="Bates H."/>
            <person name="Vickerstaff R.J."/>
            <person name="Harrison R.J."/>
        </authorList>
    </citation>
    <scope>NUCLEOTIDE SEQUENCE</scope>
    <source>
        <strain evidence="1">15-7</strain>
        <strain evidence="2">4032</strain>
        <strain evidence="3">4040</strain>
        <strain evidence="4">P415</strain>
        <strain evidence="5">P421</strain>
    </source>
</reference>
<name>A0A329S3F8_9STRA</name>
<dbReference type="Proteomes" id="UP000735874">
    <property type="component" value="Unassembled WGS sequence"/>
</dbReference>
<dbReference type="EMBL" id="RCMV01000716">
    <property type="protein sequence ID" value="KAG3213602.1"/>
    <property type="molecule type" value="Genomic_DNA"/>
</dbReference>
<dbReference type="EMBL" id="MJFZ01000330">
    <property type="protein sequence ID" value="RAW31271.1"/>
    <property type="molecule type" value="Genomic_DNA"/>
</dbReference>
<dbReference type="AlphaFoldDB" id="A0A329S3F8"/>
<dbReference type="EMBL" id="RCMG01000713">
    <property type="protein sequence ID" value="KAG2850130.1"/>
    <property type="molecule type" value="Genomic_DNA"/>
</dbReference>
<dbReference type="EMBL" id="RCMK01000707">
    <property type="protein sequence ID" value="KAG2915270.1"/>
    <property type="molecule type" value="Genomic_DNA"/>
</dbReference>
<keyword evidence="7" id="KW-1185">Reference proteome</keyword>
<comment type="caution">
    <text evidence="6">The sequence shown here is derived from an EMBL/GenBank/DDBJ whole genome shotgun (WGS) entry which is preliminary data.</text>
</comment>
<protein>
    <submittedName>
        <fullName evidence="6">Uncharacterized protein</fullName>
    </submittedName>
</protein>
<reference evidence="6 7" key="1">
    <citation type="submission" date="2018-01" db="EMBL/GenBank/DDBJ databases">
        <title>Draft genome of the strawberry crown rot pathogen Phytophthora cactorum.</title>
        <authorList>
            <person name="Armitage A.D."/>
            <person name="Lysoe E."/>
            <person name="Nellist C.F."/>
            <person name="Harrison R.J."/>
            <person name="Brurberg M.B."/>
        </authorList>
    </citation>
    <scope>NUCLEOTIDE SEQUENCE [LARGE SCALE GENOMIC DNA]</scope>
    <source>
        <strain evidence="6 7">10300</strain>
    </source>
</reference>
<sequence length="103" mass="11545">MTNKVMMQFIVNQNQSMKQRTLVSYSNDIAAAGSIWWYFDTASNSYAIGDRAYFVSFTEETIRTRSIRGVSPRIASRIAGVGTVALVTEVDGEQSIMYVDDML</sequence>
<evidence type="ECO:0000313" key="3">
    <source>
        <dbReference type="EMBL" id="KAG2915270.1"/>
    </source>
</evidence>
<dbReference type="Proteomes" id="UP000760860">
    <property type="component" value="Unassembled WGS sequence"/>
</dbReference>
<dbReference type="OrthoDB" id="127529at2759"/>
<evidence type="ECO:0000313" key="6">
    <source>
        <dbReference type="EMBL" id="RAW31271.1"/>
    </source>
</evidence>
<evidence type="ECO:0000313" key="5">
    <source>
        <dbReference type="EMBL" id="KAG3213602.1"/>
    </source>
</evidence>
<evidence type="ECO:0000313" key="2">
    <source>
        <dbReference type="EMBL" id="KAG2899848.1"/>
    </source>
</evidence>
<evidence type="ECO:0000313" key="7">
    <source>
        <dbReference type="Proteomes" id="UP000251314"/>
    </source>
</evidence>
<dbReference type="Proteomes" id="UP000736787">
    <property type="component" value="Unassembled WGS sequence"/>
</dbReference>
<accession>A0A329S3F8</accession>
<evidence type="ECO:0000313" key="4">
    <source>
        <dbReference type="EMBL" id="KAG2970499.1"/>
    </source>
</evidence>
<dbReference type="EMBL" id="RCML01000720">
    <property type="protein sequence ID" value="KAG2970499.1"/>
    <property type="molecule type" value="Genomic_DNA"/>
</dbReference>